<feature type="compositionally biased region" description="Low complexity" evidence="2">
    <location>
        <begin position="173"/>
        <end position="184"/>
    </location>
</feature>
<evidence type="ECO:0000313" key="4">
    <source>
        <dbReference type="Proteomes" id="UP000030651"/>
    </source>
</evidence>
<dbReference type="AlphaFoldDB" id="W3XJJ7"/>
<evidence type="ECO:0000313" key="3">
    <source>
        <dbReference type="EMBL" id="ETS85632.1"/>
    </source>
</evidence>
<keyword evidence="1" id="KW-0175">Coiled coil</keyword>
<feature type="region of interest" description="Disordered" evidence="2">
    <location>
        <begin position="1"/>
        <end position="34"/>
    </location>
</feature>
<gene>
    <name evidence="3" type="ORF">PFICI_03657</name>
</gene>
<feature type="coiled-coil region" evidence="1">
    <location>
        <begin position="129"/>
        <end position="163"/>
    </location>
</feature>
<sequence length="233" mass="25267">MAPLGRKAGAIQKSVKSSDARDLEAVGPRVSETPDLANSEVDAVKRAASLTKDELQFAIEARASGMIDHLVEISKLAATDVSLEEVKSATEDHDQYVDSLGKKASAIQLNLDRCKTLMQSSDNWAKDRIEAKKSKLDALRAAKARLEATGDSNEQELKEAIARHSSRIEELVSGPPSNGAPNNNERPVDVPMSIGDDHFFGKLLDKLQALGLEINITDNGKTLVKSARYYSNL</sequence>
<dbReference type="EMBL" id="KI912110">
    <property type="protein sequence ID" value="ETS85632.1"/>
    <property type="molecule type" value="Genomic_DNA"/>
</dbReference>
<accession>W3XJJ7</accession>
<name>W3XJJ7_PESFW</name>
<dbReference type="GeneID" id="19268670"/>
<dbReference type="HOGENOM" id="CLU_1190258_0_0_1"/>
<proteinExistence type="predicted"/>
<organism evidence="3 4">
    <name type="scientific">Pestalotiopsis fici (strain W106-1 / CGMCC3.15140)</name>
    <dbReference type="NCBI Taxonomy" id="1229662"/>
    <lineage>
        <taxon>Eukaryota</taxon>
        <taxon>Fungi</taxon>
        <taxon>Dikarya</taxon>
        <taxon>Ascomycota</taxon>
        <taxon>Pezizomycotina</taxon>
        <taxon>Sordariomycetes</taxon>
        <taxon>Xylariomycetidae</taxon>
        <taxon>Amphisphaeriales</taxon>
        <taxon>Sporocadaceae</taxon>
        <taxon>Pestalotiopsis</taxon>
    </lineage>
</organism>
<dbReference type="RefSeq" id="XP_007830429.1">
    <property type="nucleotide sequence ID" value="XM_007832238.1"/>
</dbReference>
<dbReference type="Proteomes" id="UP000030651">
    <property type="component" value="Unassembled WGS sequence"/>
</dbReference>
<keyword evidence="4" id="KW-1185">Reference proteome</keyword>
<protein>
    <submittedName>
        <fullName evidence="3">Uncharacterized protein</fullName>
    </submittedName>
</protein>
<evidence type="ECO:0000256" key="2">
    <source>
        <dbReference type="SAM" id="MobiDB-lite"/>
    </source>
</evidence>
<evidence type="ECO:0000256" key="1">
    <source>
        <dbReference type="SAM" id="Coils"/>
    </source>
</evidence>
<dbReference type="KEGG" id="pfy:PFICI_03657"/>
<feature type="region of interest" description="Disordered" evidence="2">
    <location>
        <begin position="169"/>
        <end position="189"/>
    </location>
</feature>
<dbReference type="InParanoid" id="W3XJJ7"/>
<reference evidence="4" key="1">
    <citation type="journal article" date="2015" name="BMC Genomics">
        <title>Genomic and transcriptomic analysis of the endophytic fungus Pestalotiopsis fici reveals its lifestyle and high potential for synthesis of natural products.</title>
        <authorList>
            <person name="Wang X."/>
            <person name="Zhang X."/>
            <person name="Liu L."/>
            <person name="Xiang M."/>
            <person name="Wang W."/>
            <person name="Sun X."/>
            <person name="Che Y."/>
            <person name="Guo L."/>
            <person name="Liu G."/>
            <person name="Guo L."/>
            <person name="Wang C."/>
            <person name="Yin W.B."/>
            <person name="Stadler M."/>
            <person name="Zhang X."/>
            <person name="Liu X."/>
        </authorList>
    </citation>
    <scope>NUCLEOTIDE SEQUENCE [LARGE SCALE GENOMIC DNA]</scope>
    <source>
        <strain evidence="4">W106-1 / CGMCC3.15140</strain>
    </source>
</reference>